<dbReference type="EMBL" id="CP162602">
    <property type="protein sequence ID" value="XDK26715.1"/>
    <property type="molecule type" value="Genomic_DNA"/>
</dbReference>
<gene>
    <name evidence="2" type="ORF">AB0763_16945</name>
</gene>
<reference evidence="2" key="1">
    <citation type="submission" date="2024-07" db="EMBL/GenBank/DDBJ databases">
        <title>Genome Analysis of a Potential Novel Vibrio Species Secreting pH- and Thermo-stable Alginate Lyase and its Application in Producing Alginate Oligosaccharides.</title>
        <authorList>
            <person name="Huang H."/>
            <person name="Bao K."/>
        </authorList>
    </citation>
    <scope>NUCLEOTIDE SEQUENCE</scope>
    <source>
        <strain evidence="2">HB236076</strain>
        <plasmid evidence="2">p-HB236076</plasmid>
    </source>
</reference>
<evidence type="ECO:0000313" key="2">
    <source>
        <dbReference type="EMBL" id="XDK26715.1"/>
    </source>
</evidence>
<sequence>MSNPLLRKVFCIEIGTGMSKLVMLKLADNANSNGVCFPSHRYLAAKCEISERSVRNQLTYLVKHGWIEIQNRTNGKGGQRSNFYFLNEKKIEQAYLDQMHQSDESSQANSVVKSLDLPAKPRQSIQTKSAQWAGVERSESGLKTASNPHQSQQVSNRQTSTYPQGGGTGCRYVNETERVSSGTVCHHSYDTESVKAGTDCRGEVAMAADYAGGTSCRHNLLERNKKTLSANPATLQAPPVFDDQPFSELRTQVNLDQFAICRRALELAMNRQ</sequence>
<dbReference type="Pfam" id="PF13730">
    <property type="entry name" value="HTH_36"/>
    <property type="match status" value="1"/>
</dbReference>
<protein>
    <submittedName>
        <fullName evidence="2">Helix-turn-helix domain-containing protein</fullName>
    </submittedName>
</protein>
<dbReference type="InterPro" id="IPR036388">
    <property type="entry name" value="WH-like_DNA-bd_sf"/>
</dbReference>
<keyword evidence="2" id="KW-0614">Plasmid</keyword>
<geneLocation type="plasmid" evidence="2">
    <name>p-HB236076</name>
</geneLocation>
<dbReference type="InterPro" id="IPR036390">
    <property type="entry name" value="WH_DNA-bd_sf"/>
</dbReference>
<dbReference type="SUPFAM" id="SSF46785">
    <property type="entry name" value="Winged helix' DNA-binding domain"/>
    <property type="match status" value="1"/>
</dbReference>
<accession>A0AB39HKE1</accession>
<name>A0AB39HKE1_9VIBR</name>
<dbReference type="AlphaFoldDB" id="A0AB39HKE1"/>
<organism evidence="2">
    <name type="scientific">Vibrio sp. HB236076</name>
    <dbReference type="NCBI Taxonomy" id="3232307"/>
    <lineage>
        <taxon>Bacteria</taxon>
        <taxon>Pseudomonadati</taxon>
        <taxon>Pseudomonadota</taxon>
        <taxon>Gammaproteobacteria</taxon>
        <taxon>Vibrionales</taxon>
        <taxon>Vibrionaceae</taxon>
        <taxon>Vibrio</taxon>
    </lineage>
</organism>
<dbReference type="RefSeq" id="WP_306099628.1">
    <property type="nucleotide sequence ID" value="NZ_CP162602.1"/>
</dbReference>
<proteinExistence type="predicted"/>
<feature type="compositionally biased region" description="Polar residues" evidence="1">
    <location>
        <begin position="141"/>
        <end position="163"/>
    </location>
</feature>
<dbReference type="KEGG" id="vih:AB0763_16945"/>
<dbReference type="Gene3D" id="1.10.10.10">
    <property type="entry name" value="Winged helix-like DNA-binding domain superfamily/Winged helix DNA-binding domain"/>
    <property type="match status" value="1"/>
</dbReference>
<evidence type="ECO:0000256" key="1">
    <source>
        <dbReference type="SAM" id="MobiDB-lite"/>
    </source>
</evidence>
<feature type="region of interest" description="Disordered" evidence="1">
    <location>
        <begin position="117"/>
        <end position="169"/>
    </location>
</feature>